<protein>
    <recommendedName>
        <fullName evidence="5">Phage-like protein</fullName>
    </recommendedName>
</protein>
<keyword evidence="3" id="KW-1185">Reference proteome</keyword>
<evidence type="ECO:0000313" key="4">
    <source>
        <dbReference type="Proteomes" id="UP000045840"/>
    </source>
</evidence>
<evidence type="ECO:0000313" key="2">
    <source>
        <dbReference type="EMBL" id="CRY64847.1"/>
    </source>
</evidence>
<gene>
    <name evidence="1" type="ORF">ERS008529_04585</name>
    <name evidence="2" type="ORF">ERS137968_00971</name>
</gene>
<dbReference type="STRING" id="1288385.ERS137968_00971"/>
<name>A0A0T9RIF4_9GAMM</name>
<dbReference type="AlphaFoldDB" id="A0A0T9RIF4"/>
<sequence length="227" mass="24516">MSHFLKGLSADKFNQKYPVGSSFNYFPIMGIPDSVEVVTRTEAWALDYGAVVVSIIGRAGGVSIEHLKPIVIADSLQQNLEELKKAALGANLYGWTGIGDQLQTEGYPELMAQFIEHCTPSVIIDLIAQLEAAQKLNPLSVNVSELEATYIGDIRLHMAAISDWKSRTEKAEAALSAANEKPIVLPHRYSVDCGVCEDPNGAWVAVDEIIEAIKAAGFTVEGNADAE</sequence>
<reference evidence="2 3" key="1">
    <citation type="submission" date="2015-03" db="EMBL/GenBank/DDBJ databases">
        <authorList>
            <consortium name="Pathogen Informatics"/>
            <person name="Murphy D."/>
        </authorList>
    </citation>
    <scope>NUCLEOTIDE SEQUENCE [LARGE SCALE GENOMIC DNA]</scope>
    <source>
        <strain evidence="3">type strain: CIP110230</strain>
        <strain evidence="2">Type strain: CIP110230</strain>
    </source>
</reference>
<dbReference type="Proteomes" id="UP000044625">
    <property type="component" value="Unassembled WGS sequence"/>
</dbReference>
<accession>A0A0T9RIF4</accession>
<dbReference type="EMBL" id="CQAZ01000087">
    <property type="protein sequence ID" value="CNI64598.1"/>
    <property type="molecule type" value="Genomic_DNA"/>
</dbReference>
<proteinExistence type="predicted"/>
<dbReference type="EMBL" id="CWJL01000003">
    <property type="protein sequence ID" value="CRY64847.1"/>
    <property type="molecule type" value="Genomic_DNA"/>
</dbReference>
<evidence type="ECO:0000313" key="1">
    <source>
        <dbReference type="EMBL" id="CNI64598.1"/>
    </source>
</evidence>
<reference evidence="4" key="3">
    <citation type="submission" date="2015-03" db="EMBL/GenBank/DDBJ databases">
        <authorList>
            <consortium name="Pathogen Informatics"/>
        </authorList>
    </citation>
    <scope>NUCLEOTIDE SEQUENCE [LARGE SCALE GENOMIC DNA]</scope>
    <source>
        <strain evidence="4">A125KOH2</strain>
    </source>
</reference>
<organism evidence="1 4">
    <name type="scientific">Yersinia pekkanenii</name>
    <dbReference type="NCBI Taxonomy" id="1288385"/>
    <lineage>
        <taxon>Bacteria</taxon>
        <taxon>Pseudomonadati</taxon>
        <taxon>Pseudomonadota</taxon>
        <taxon>Gammaproteobacteria</taxon>
        <taxon>Enterobacterales</taxon>
        <taxon>Yersiniaceae</taxon>
        <taxon>Yersinia</taxon>
    </lineage>
</organism>
<dbReference type="RefSeq" id="WP_049615327.1">
    <property type="nucleotide sequence ID" value="NZ_CAWMMU010000003.1"/>
</dbReference>
<dbReference type="OrthoDB" id="6478242at2"/>
<dbReference type="Proteomes" id="UP000045840">
    <property type="component" value="Unassembled WGS sequence"/>
</dbReference>
<evidence type="ECO:0008006" key="5">
    <source>
        <dbReference type="Google" id="ProtNLM"/>
    </source>
</evidence>
<reference evidence="1" key="2">
    <citation type="submission" date="2015-03" db="EMBL/GenBank/DDBJ databases">
        <authorList>
            <person name="Murphy D."/>
        </authorList>
    </citation>
    <scope>NUCLEOTIDE SEQUENCE [LARGE SCALE GENOMIC DNA]</scope>
    <source>
        <strain evidence="1">A125KOH2</strain>
    </source>
</reference>
<evidence type="ECO:0000313" key="3">
    <source>
        <dbReference type="Proteomes" id="UP000044625"/>
    </source>
</evidence>